<proteinExistence type="predicted"/>
<feature type="transmembrane region" description="Helical" evidence="2">
    <location>
        <begin position="27"/>
        <end position="48"/>
    </location>
</feature>
<feature type="transmembrane region" description="Helical" evidence="2">
    <location>
        <begin position="60"/>
        <end position="80"/>
    </location>
</feature>
<evidence type="ECO:0000313" key="4">
    <source>
        <dbReference type="Proteomes" id="UP000283634"/>
    </source>
</evidence>
<reference evidence="3 4" key="1">
    <citation type="journal article" date="2018" name="BMC Genomics">
        <title>Genomic comparison of Trypanosoma conorhini and Trypanosoma rangeli to Trypanosoma cruzi strains of high and low virulence.</title>
        <authorList>
            <person name="Bradwell K.R."/>
            <person name="Koparde V.N."/>
            <person name="Matveyev A.V."/>
            <person name="Serrano M.G."/>
            <person name="Alves J.M."/>
            <person name="Parikh H."/>
            <person name="Huang B."/>
            <person name="Lee V."/>
            <person name="Espinosa-Alvarez O."/>
            <person name="Ortiz P.A."/>
            <person name="Costa-Martins A.G."/>
            <person name="Teixeira M.M."/>
            <person name="Buck G.A."/>
        </authorList>
    </citation>
    <scope>NUCLEOTIDE SEQUENCE [LARGE SCALE GENOMIC DNA]</scope>
    <source>
        <strain evidence="3 4">AM80</strain>
    </source>
</reference>
<keyword evidence="2" id="KW-0472">Membrane</keyword>
<keyword evidence="2" id="KW-1133">Transmembrane helix</keyword>
<protein>
    <submittedName>
        <fullName evidence="3">Uncharacterized protein</fullName>
    </submittedName>
</protein>
<keyword evidence="4" id="KW-1185">Reference proteome</keyword>
<dbReference type="GeneID" id="40334335"/>
<dbReference type="Proteomes" id="UP000283634">
    <property type="component" value="Unassembled WGS sequence"/>
</dbReference>
<comment type="caution">
    <text evidence="3">The sequence shown here is derived from an EMBL/GenBank/DDBJ whole genome shotgun (WGS) entry which is preliminary data.</text>
</comment>
<feature type="transmembrane region" description="Helical" evidence="2">
    <location>
        <begin position="86"/>
        <end position="104"/>
    </location>
</feature>
<organism evidence="3 4">
    <name type="scientific">Trypanosoma rangeli</name>
    <dbReference type="NCBI Taxonomy" id="5698"/>
    <lineage>
        <taxon>Eukaryota</taxon>
        <taxon>Discoba</taxon>
        <taxon>Euglenozoa</taxon>
        <taxon>Kinetoplastea</taxon>
        <taxon>Metakinetoplastina</taxon>
        <taxon>Trypanosomatida</taxon>
        <taxon>Trypanosomatidae</taxon>
        <taxon>Trypanosoma</taxon>
        <taxon>Herpetosoma</taxon>
    </lineage>
</organism>
<evidence type="ECO:0000313" key="3">
    <source>
        <dbReference type="EMBL" id="RNE95109.1"/>
    </source>
</evidence>
<dbReference type="EMBL" id="MKGL01000947">
    <property type="protein sequence ID" value="RNE95109.1"/>
    <property type="molecule type" value="Genomic_DNA"/>
</dbReference>
<name>A0A3R7MTP6_TRYRA</name>
<dbReference type="RefSeq" id="XP_029233129.1">
    <property type="nucleotide sequence ID" value="XM_029387023.1"/>
</dbReference>
<sequence length="292" mass="32018">MGRSACFSCVFYSTGKGGGVAHGPTRRFYFVFYISLAFIFFSVCFRVLCFELRLRSVRQVAARGASLLVLAALLFCLRRVTLLFCILLRFVFFCFCLCTARWVPAEVEEGISVRAIGGRADAAELCPWRIAARQGAPTPLPQWAVAGRFWRGGSSCFYGCSGVGQQLLRVGQHWRCESRSLRHRGLAVAEPLLCGCHGFCGAFPCLLAHHAAKLPWHERGPWRPPASGTGSPLNSVGRDSVACMGAEARHPARVMRCPANAFRTARGLNDDRRPLPPHRPAHRPSHSASSGA</sequence>
<accession>A0A3R7MTP6</accession>
<evidence type="ECO:0000256" key="2">
    <source>
        <dbReference type="SAM" id="Phobius"/>
    </source>
</evidence>
<feature type="compositionally biased region" description="Basic residues" evidence="1">
    <location>
        <begin position="275"/>
        <end position="285"/>
    </location>
</feature>
<keyword evidence="2" id="KW-0812">Transmembrane</keyword>
<gene>
    <name evidence="3" type="ORF">TraAM80_10402</name>
</gene>
<evidence type="ECO:0000256" key="1">
    <source>
        <dbReference type="SAM" id="MobiDB-lite"/>
    </source>
</evidence>
<dbReference type="AlphaFoldDB" id="A0A3R7MTP6"/>
<feature type="region of interest" description="Disordered" evidence="1">
    <location>
        <begin position="266"/>
        <end position="292"/>
    </location>
</feature>